<evidence type="ECO:0000313" key="8">
    <source>
        <dbReference type="Proteomes" id="UP000234530"/>
    </source>
</evidence>
<dbReference type="Gene3D" id="1.20.1250.20">
    <property type="entry name" value="MFS general substrate transporter like domains"/>
    <property type="match status" value="2"/>
</dbReference>
<dbReference type="GO" id="GO:0046943">
    <property type="term" value="F:carboxylic acid transmembrane transporter activity"/>
    <property type="evidence" value="ECO:0007669"/>
    <property type="project" value="TreeGrafter"/>
</dbReference>
<feature type="transmembrane region" description="Helical" evidence="5">
    <location>
        <begin position="62"/>
        <end position="80"/>
    </location>
</feature>
<dbReference type="PROSITE" id="PS50850">
    <property type="entry name" value="MFS"/>
    <property type="match status" value="1"/>
</dbReference>
<dbReference type="CDD" id="cd17365">
    <property type="entry name" value="MFS_PcaK_like"/>
    <property type="match status" value="1"/>
</dbReference>
<keyword evidence="8" id="KW-1185">Reference proteome</keyword>
<evidence type="ECO:0000256" key="4">
    <source>
        <dbReference type="ARBA" id="ARBA00023136"/>
    </source>
</evidence>
<dbReference type="OrthoDB" id="9784658at2"/>
<evidence type="ECO:0000259" key="6">
    <source>
        <dbReference type="PROSITE" id="PS50850"/>
    </source>
</evidence>
<keyword evidence="3 5" id="KW-1133">Transmembrane helix</keyword>
<dbReference type="InterPro" id="IPR036259">
    <property type="entry name" value="MFS_trans_sf"/>
</dbReference>
<feature type="domain" description="Major facilitator superfamily (MFS) profile" evidence="6">
    <location>
        <begin position="26"/>
        <end position="437"/>
    </location>
</feature>
<feature type="transmembrane region" description="Helical" evidence="5">
    <location>
        <begin position="348"/>
        <end position="373"/>
    </location>
</feature>
<dbReference type="PANTHER" id="PTHR23508:SF10">
    <property type="entry name" value="CARBOXYLIC ACID TRANSPORTER PROTEIN HOMOLOG"/>
    <property type="match status" value="1"/>
</dbReference>
<gene>
    <name evidence="7" type="ORF">CX676_12445</name>
</gene>
<feature type="transmembrane region" description="Helical" evidence="5">
    <location>
        <begin position="385"/>
        <end position="407"/>
    </location>
</feature>
<dbReference type="KEGG" id="pzh:CX676_12445"/>
<keyword evidence="2 5" id="KW-0812">Transmembrane</keyword>
<dbReference type="InterPro" id="IPR005829">
    <property type="entry name" value="Sugar_transporter_CS"/>
</dbReference>
<accession>A0A2H5F011</accession>
<evidence type="ECO:0000256" key="3">
    <source>
        <dbReference type="ARBA" id="ARBA00022989"/>
    </source>
</evidence>
<dbReference type="PROSITE" id="PS00217">
    <property type="entry name" value="SUGAR_TRANSPORT_2"/>
    <property type="match status" value="1"/>
</dbReference>
<feature type="transmembrane region" description="Helical" evidence="5">
    <location>
        <begin position="92"/>
        <end position="111"/>
    </location>
</feature>
<comment type="subcellular location">
    <subcellularLocation>
        <location evidence="1">Membrane</location>
        <topology evidence="1">Multi-pass membrane protein</topology>
    </subcellularLocation>
</comment>
<feature type="transmembrane region" description="Helical" evidence="5">
    <location>
        <begin position="413"/>
        <end position="431"/>
    </location>
</feature>
<reference evidence="7 8" key="1">
    <citation type="journal article" date="2013" name="Antonie Van Leeuwenhoek">
        <title>Paracoccus zhejiangensis sp. nov., isolated from activated sludge in wastewater-treatment system.</title>
        <authorList>
            <person name="Wu Z.G."/>
            <person name="Zhang D.F."/>
            <person name="Liu Y.L."/>
            <person name="Wang F."/>
            <person name="Jiang X."/>
            <person name="Li C."/>
            <person name="Li S.P."/>
            <person name="Hong Q."/>
            <person name="Li W.J."/>
        </authorList>
    </citation>
    <scope>NUCLEOTIDE SEQUENCE [LARGE SCALE GENOMIC DNA]</scope>
    <source>
        <strain evidence="7 8">J6</strain>
    </source>
</reference>
<name>A0A2H5F011_9RHOB</name>
<evidence type="ECO:0000256" key="1">
    <source>
        <dbReference type="ARBA" id="ARBA00004141"/>
    </source>
</evidence>
<feature type="transmembrane region" description="Helical" evidence="5">
    <location>
        <begin position="150"/>
        <end position="172"/>
    </location>
</feature>
<dbReference type="PANTHER" id="PTHR23508">
    <property type="entry name" value="CARBOXYLIC ACID TRANSPORTER PROTEIN HOMOLOG"/>
    <property type="match status" value="1"/>
</dbReference>
<dbReference type="InterPro" id="IPR011701">
    <property type="entry name" value="MFS"/>
</dbReference>
<sequence>MSHRTFDVQEVVNTNTTRLSAFQKRVIFLCFLVVAIDGFDTAAIGFIAPSLKASWGATPAELAPLFAAGLFGLMAGAFVFGPLADRFGRKPVLTLTTIFFGLATLASAFAPDIQTLTILRFITGLGLGGAMPASITLTAEVCPDKRRSSLVTLMFCGFTIGSASAGLAASSIVSTFGWQGLLIMGGVLPLALSPFLIALLPESPRFLATRGAEPARITEVLQKMVPSADLTNATYTRPVKAPGSPVSQLFKDGLALGTLLIWATFFMSLLVFYLLSSWLPLLITSAGFTLEKASLMGATLAAGGTVGAILIGRLMDRFEPHKVLALAYLVAGGFVILLGNAVSQPWLLVLAIFGAGFGVAGAQVGVNALAAGFYPTTSRATGVSWANAVGRTGSVLGSMVGGVLLSLGWDLPTVFAAAAVPAILAAVAMFAKSRLTRPAAPVVTAKPVQA</sequence>
<dbReference type="EMBL" id="CP025430">
    <property type="protein sequence ID" value="AUH64881.1"/>
    <property type="molecule type" value="Genomic_DNA"/>
</dbReference>
<dbReference type="Proteomes" id="UP000234530">
    <property type="component" value="Chromosome"/>
</dbReference>
<dbReference type="Pfam" id="PF07690">
    <property type="entry name" value="MFS_1"/>
    <property type="match status" value="1"/>
</dbReference>
<dbReference type="InterPro" id="IPR020846">
    <property type="entry name" value="MFS_dom"/>
</dbReference>
<evidence type="ECO:0000313" key="7">
    <source>
        <dbReference type="EMBL" id="AUH64881.1"/>
    </source>
</evidence>
<dbReference type="AlphaFoldDB" id="A0A2H5F011"/>
<protein>
    <submittedName>
        <fullName evidence="7">Aromatic acid/H+ symport family MFS transporter</fullName>
    </submittedName>
</protein>
<feature type="transmembrane region" description="Helical" evidence="5">
    <location>
        <begin position="323"/>
        <end position="342"/>
    </location>
</feature>
<evidence type="ECO:0000256" key="2">
    <source>
        <dbReference type="ARBA" id="ARBA00022692"/>
    </source>
</evidence>
<organism evidence="7 8">
    <name type="scientific">Paracoccus zhejiangensis</name>
    <dbReference type="NCBI Taxonomy" id="1077935"/>
    <lineage>
        <taxon>Bacteria</taxon>
        <taxon>Pseudomonadati</taxon>
        <taxon>Pseudomonadota</taxon>
        <taxon>Alphaproteobacteria</taxon>
        <taxon>Rhodobacterales</taxon>
        <taxon>Paracoccaceae</taxon>
        <taxon>Paracoccus</taxon>
    </lineage>
</organism>
<feature type="transmembrane region" description="Helical" evidence="5">
    <location>
        <begin position="178"/>
        <end position="200"/>
    </location>
</feature>
<evidence type="ECO:0000256" key="5">
    <source>
        <dbReference type="SAM" id="Phobius"/>
    </source>
</evidence>
<dbReference type="SUPFAM" id="SSF103473">
    <property type="entry name" value="MFS general substrate transporter"/>
    <property type="match status" value="1"/>
</dbReference>
<feature type="transmembrane region" description="Helical" evidence="5">
    <location>
        <begin position="26"/>
        <end position="50"/>
    </location>
</feature>
<feature type="transmembrane region" description="Helical" evidence="5">
    <location>
        <begin position="117"/>
        <end position="138"/>
    </location>
</feature>
<proteinExistence type="predicted"/>
<feature type="transmembrane region" description="Helical" evidence="5">
    <location>
        <begin position="295"/>
        <end position="311"/>
    </location>
</feature>
<dbReference type="RefSeq" id="WP_101752910.1">
    <property type="nucleotide sequence ID" value="NZ_CP025430.1"/>
</dbReference>
<feature type="transmembrane region" description="Helical" evidence="5">
    <location>
        <begin position="254"/>
        <end position="275"/>
    </location>
</feature>
<dbReference type="GO" id="GO:0005886">
    <property type="term" value="C:plasma membrane"/>
    <property type="evidence" value="ECO:0007669"/>
    <property type="project" value="TreeGrafter"/>
</dbReference>
<keyword evidence="4 5" id="KW-0472">Membrane</keyword>